<evidence type="ECO:0000256" key="1">
    <source>
        <dbReference type="ARBA" id="ARBA00004514"/>
    </source>
</evidence>
<evidence type="ECO:0000256" key="2">
    <source>
        <dbReference type="ARBA" id="ARBA00007878"/>
    </source>
</evidence>
<feature type="region of interest" description="Disordered" evidence="10">
    <location>
        <begin position="242"/>
        <end position="294"/>
    </location>
</feature>
<dbReference type="EMBL" id="BDRX01000064">
    <property type="protein sequence ID" value="GBF95457.1"/>
    <property type="molecule type" value="Genomic_DNA"/>
</dbReference>
<feature type="compositionally biased region" description="Gly residues" evidence="10">
    <location>
        <begin position="284"/>
        <end position="294"/>
    </location>
</feature>
<dbReference type="GO" id="GO:0003743">
    <property type="term" value="F:translation initiation factor activity"/>
    <property type="evidence" value="ECO:0007669"/>
    <property type="project" value="UniProtKB-KW"/>
</dbReference>
<dbReference type="InterPro" id="IPR051960">
    <property type="entry name" value="eIF2B_gamma"/>
</dbReference>
<dbReference type="InterPro" id="IPR005835">
    <property type="entry name" value="NTP_transferase_dom"/>
</dbReference>
<reference evidence="13 14" key="1">
    <citation type="journal article" date="2018" name="Sci. Rep.">
        <title>Raphidocelis subcapitata (=Pseudokirchneriella subcapitata) provides an insight into genome evolution and environmental adaptations in the Sphaeropleales.</title>
        <authorList>
            <person name="Suzuki S."/>
            <person name="Yamaguchi H."/>
            <person name="Nakajima N."/>
            <person name="Kawachi M."/>
        </authorList>
    </citation>
    <scope>NUCLEOTIDE SEQUENCE [LARGE SCALE GENOMIC DNA]</scope>
    <source>
        <strain evidence="13 14">NIES-35</strain>
    </source>
</reference>
<evidence type="ECO:0000256" key="8">
    <source>
        <dbReference type="ARBA" id="ARBA00045373"/>
    </source>
</evidence>
<keyword evidence="5" id="KW-0648">Protein biosynthesis</keyword>
<dbReference type="Gene3D" id="3.90.550.10">
    <property type="entry name" value="Spore Coat Polysaccharide Biosynthesis Protein SpsA, Chain A"/>
    <property type="match status" value="1"/>
</dbReference>
<dbReference type="InterPro" id="IPR029044">
    <property type="entry name" value="Nucleotide-diphossugar_trans"/>
</dbReference>
<dbReference type="PANTHER" id="PTHR45989">
    <property type="entry name" value="TRANSLATION INITIATION FACTOR EIF-2B SUBUNIT GAMMA"/>
    <property type="match status" value="1"/>
</dbReference>
<dbReference type="SUPFAM" id="SSF53448">
    <property type="entry name" value="Nucleotide-diphospho-sugar transferases"/>
    <property type="match status" value="1"/>
</dbReference>
<feature type="domain" description="Nucleotidyl transferase" evidence="11">
    <location>
        <begin position="7"/>
        <end position="150"/>
    </location>
</feature>
<feature type="compositionally biased region" description="Pro residues" evidence="10">
    <location>
        <begin position="247"/>
        <end position="256"/>
    </location>
</feature>
<keyword evidence="14" id="KW-1185">Reference proteome</keyword>
<accession>A0A2V0PE57</accession>
<evidence type="ECO:0000256" key="9">
    <source>
        <dbReference type="ARBA" id="ARBA00046432"/>
    </source>
</evidence>
<comment type="subunit">
    <text evidence="9">Component of the translation initiation factor 2B (eIF2B) complex which is a heterodecamer of two sets of five different subunits: alpha, beta, gamma, delta and epsilon. Subunits alpha, beta and delta comprise a regulatory subcomplex and subunits epsilon and gamma comprise a catalytic subcomplex. Within the complex, the hexameric regulatory complex resides at the center, with the two heterodimeric catalytic subcomplexes bound on opposite sides.</text>
</comment>
<proteinExistence type="inferred from homology"/>
<evidence type="ECO:0000256" key="10">
    <source>
        <dbReference type="SAM" id="MobiDB-lite"/>
    </source>
</evidence>
<comment type="similarity">
    <text evidence="2">Belongs to the eIF-2B gamma/epsilon subunits family.</text>
</comment>
<dbReference type="InParanoid" id="A0A2V0PE57"/>
<protein>
    <recommendedName>
        <fullName evidence="6">Translation initiation factor eIF2B subunit gamma</fullName>
    </recommendedName>
    <alternativeName>
        <fullName evidence="7">eIF2B GDP-GTP exchange factor subunit gamma</fullName>
    </alternativeName>
</protein>
<dbReference type="GO" id="GO:0005829">
    <property type="term" value="C:cytosol"/>
    <property type="evidence" value="ECO:0007669"/>
    <property type="project" value="UniProtKB-SubCell"/>
</dbReference>
<dbReference type="Proteomes" id="UP000247498">
    <property type="component" value="Unassembled WGS sequence"/>
</dbReference>
<evidence type="ECO:0000256" key="4">
    <source>
        <dbReference type="ARBA" id="ARBA00022540"/>
    </source>
</evidence>
<dbReference type="InterPro" id="IPR056764">
    <property type="entry name" value="LbH_EIF2B3/5"/>
</dbReference>
<dbReference type="FunCoup" id="A0A2V0PE57">
    <property type="interactions" value="2299"/>
</dbReference>
<dbReference type="PANTHER" id="PTHR45989:SF1">
    <property type="entry name" value="TRANSLATION INITIATION FACTOR EIF-2B SUBUNIT GAMMA"/>
    <property type="match status" value="1"/>
</dbReference>
<dbReference type="Pfam" id="PF25084">
    <property type="entry name" value="LbH_EIF2B"/>
    <property type="match status" value="1"/>
</dbReference>
<dbReference type="OrthoDB" id="10250549at2759"/>
<evidence type="ECO:0000259" key="11">
    <source>
        <dbReference type="Pfam" id="PF00483"/>
    </source>
</evidence>
<evidence type="ECO:0000313" key="14">
    <source>
        <dbReference type="Proteomes" id="UP000247498"/>
    </source>
</evidence>
<evidence type="ECO:0000256" key="7">
    <source>
        <dbReference type="ARBA" id="ARBA00044229"/>
    </source>
</evidence>
<keyword evidence="4 13" id="KW-0396">Initiation factor</keyword>
<keyword evidence="3" id="KW-0963">Cytoplasm</keyword>
<feature type="domain" description="EIF2B subunit epsilon/gamma LbH" evidence="12">
    <location>
        <begin position="370"/>
        <end position="462"/>
    </location>
</feature>
<comment type="subcellular location">
    <subcellularLocation>
        <location evidence="1">Cytoplasm</location>
        <location evidence="1">Cytosol</location>
    </subcellularLocation>
</comment>
<evidence type="ECO:0000313" key="13">
    <source>
        <dbReference type="EMBL" id="GBF95457.1"/>
    </source>
</evidence>
<dbReference type="GO" id="GO:0005085">
    <property type="term" value="F:guanyl-nucleotide exchange factor activity"/>
    <property type="evidence" value="ECO:0007669"/>
    <property type="project" value="TreeGrafter"/>
</dbReference>
<gene>
    <name evidence="13" type="ORF">Rsub_08419</name>
</gene>
<feature type="compositionally biased region" description="Low complexity" evidence="10">
    <location>
        <begin position="257"/>
        <end position="274"/>
    </location>
</feature>
<comment type="caution">
    <text evidence="13">The sequence shown here is derived from an EMBL/GenBank/DDBJ whole genome shotgun (WGS) entry which is preliminary data.</text>
</comment>
<dbReference type="AlphaFoldDB" id="A0A2V0PE57"/>
<dbReference type="GO" id="GO:0005851">
    <property type="term" value="C:eukaryotic translation initiation factor 2B complex"/>
    <property type="evidence" value="ECO:0007669"/>
    <property type="project" value="TreeGrafter"/>
</dbReference>
<evidence type="ECO:0000259" key="12">
    <source>
        <dbReference type="Pfam" id="PF25084"/>
    </source>
</evidence>
<sequence length="474" mass="47607">MESHFEVVILAGGDCKRLYPLTSGGVVKALLPVGNRPLLWYPLRHLAEAGIKTATVVAIGEAVAGRISSYLQQHAAAGGVACKVVTVSEDCGTGDALRAVAPALDPSADGVVVYSGDLVCDAPLPAMLVAHRLGGALATVLVSARRVAPSSETKPGKAPKGVDYLGLDPSRRLLLFSASHPDSLRDLRVPLAAVQRHGAVEVRSDLADHHLYVLSRPALQLLASKPNLSSIKLDLIPALCRHQSQPDAPPGTPPRAPASASAGGGAAAAAASPGADERDAAAGGAAGGGGGGGEGEGLPGAEYMRLAHCGAGARATAGRVAIYKAPDTSFCGRVNTLQAYGDVNREVAAPDSALHLTGLTPSRYDNVVAASATLGNKATVGPACIVGEHSAIGDKCSVKRSVIGSGCKLGAGCKVINSVLMDGVALGDGAHVQNSVLCAAAAVQDGAALKDCQVGPGFVVAAQADHRGETLARA</sequence>
<evidence type="ECO:0000256" key="5">
    <source>
        <dbReference type="ARBA" id="ARBA00022917"/>
    </source>
</evidence>
<dbReference type="Pfam" id="PF00483">
    <property type="entry name" value="NTP_transferase"/>
    <property type="match status" value="1"/>
</dbReference>
<evidence type="ECO:0000256" key="3">
    <source>
        <dbReference type="ARBA" id="ARBA00022490"/>
    </source>
</evidence>
<organism evidence="13 14">
    <name type="scientific">Raphidocelis subcapitata</name>
    <dbReference type="NCBI Taxonomy" id="307507"/>
    <lineage>
        <taxon>Eukaryota</taxon>
        <taxon>Viridiplantae</taxon>
        <taxon>Chlorophyta</taxon>
        <taxon>core chlorophytes</taxon>
        <taxon>Chlorophyceae</taxon>
        <taxon>CS clade</taxon>
        <taxon>Sphaeropleales</taxon>
        <taxon>Selenastraceae</taxon>
        <taxon>Raphidocelis</taxon>
    </lineage>
</organism>
<name>A0A2V0PE57_9CHLO</name>
<comment type="function">
    <text evidence="8">Acts as a component of the translation initiation factor 2B (eIF2B) complex, which catalyzes the exchange of GDP for GTP on the eukaryotic initiation factor 2 (eIF2) complex gamma subunit. Its guanine nucleotide exchange factor activity is repressed when bound to eIF2 complex phosphorylated on the alpha subunit, thereby limiting the amount of methionyl-initiator methionine tRNA available to the ribosome and consequently global translation is repressed.</text>
</comment>
<dbReference type="STRING" id="307507.A0A2V0PE57"/>
<dbReference type="GO" id="GO:0002183">
    <property type="term" value="P:cytoplasmic translational initiation"/>
    <property type="evidence" value="ECO:0007669"/>
    <property type="project" value="TreeGrafter"/>
</dbReference>
<evidence type="ECO:0000256" key="6">
    <source>
        <dbReference type="ARBA" id="ARBA00044196"/>
    </source>
</evidence>
<dbReference type="Gene3D" id="2.160.10.10">
    <property type="entry name" value="Hexapeptide repeat proteins"/>
    <property type="match status" value="1"/>
</dbReference>